<dbReference type="RefSeq" id="WP_105043104.1">
    <property type="nucleotide sequence ID" value="NZ_MQWA01000001.1"/>
</dbReference>
<organism evidence="8 9">
    <name type="scientific">Rubritalea profundi</name>
    <dbReference type="NCBI Taxonomy" id="1658618"/>
    <lineage>
        <taxon>Bacteria</taxon>
        <taxon>Pseudomonadati</taxon>
        <taxon>Verrucomicrobiota</taxon>
        <taxon>Verrucomicrobiia</taxon>
        <taxon>Verrucomicrobiales</taxon>
        <taxon>Rubritaleaceae</taxon>
        <taxon>Rubritalea</taxon>
    </lineage>
</organism>
<dbReference type="Pfam" id="PF06271">
    <property type="entry name" value="RDD"/>
    <property type="match status" value="1"/>
</dbReference>
<evidence type="ECO:0000313" key="9">
    <source>
        <dbReference type="Proteomes" id="UP000239907"/>
    </source>
</evidence>
<protein>
    <recommendedName>
        <fullName evidence="10">GYF domain-containing protein</fullName>
    </recommendedName>
</protein>
<gene>
    <name evidence="8" type="ORF">BSZ32_08880</name>
</gene>
<dbReference type="AlphaFoldDB" id="A0A2S7U0T4"/>
<feature type="transmembrane region" description="Helical" evidence="5">
    <location>
        <begin position="231"/>
        <end position="255"/>
    </location>
</feature>
<keyword evidence="9" id="KW-1185">Reference proteome</keyword>
<feature type="domain" description="RDD" evidence="6">
    <location>
        <begin position="99"/>
        <end position="208"/>
    </location>
</feature>
<evidence type="ECO:0000256" key="4">
    <source>
        <dbReference type="ARBA" id="ARBA00023136"/>
    </source>
</evidence>
<keyword evidence="2 5" id="KW-0812">Transmembrane</keyword>
<accession>A0A2S7U0T4</accession>
<evidence type="ECO:0000256" key="2">
    <source>
        <dbReference type="ARBA" id="ARBA00022692"/>
    </source>
</evidence>
<dbReference type="GO" id="GO:0016020">
    <property type="term" value="C:membrane"/>
    <property type="evidence" value="ECO:0007669"/>
    <property type="project" value="UniProtKB-SubCell"/>
</dbReference>
<feature type="transmembrane region" description="Helical" evidence="5">
    <location>
        <begin position="102"/>
        <end position="120"/>
    </location>
</feature>
<evidence type="ECO:0000256" key="5">
    <source>
        <dbReference type="SAM" id="Phobius"/>
    </source>
</evidence>
<dbReference type="InterPro" id="IPR025640">
    <property type="entry name" value="GYF_2"/>
</dbReference>
<reference evidence="8 9" key="1">
    <citation type="submission" date="2016-12" db="EMBL/GenBank/DDBJ databases">
        <title>Study of bacterial adaptation to deep sea.</title>
        <authorList>
            <person name="Song J."/>
            <person name="Yoshizawa S."/>
            <person name="Kogure K."/>
        </authorList>
    </citation>
    <scope>NUCLEOTIDE SEQUENCE [LARGE SCALE GENOMIC DNA]</scope>
    <source>
        <strain evidence="8 9">SAORIC-165</strain>
    </source>
</reference>
<evidence type="ECO:0000256" key="1">
    <source>
        <dbReference type="ARBA" id="ARBA00004141"/>
    </source>
</evidence>
<evidence type="ECO:0000259" key="6">
    <source>
        <dbReference type="Pfam" id="PF06271"/>
    </source>
</evidence>
<dbReference type="InterPro" id="IPR010432">
    <property type="entry name" value="RDD"/>
</dbReference>
<comment type="subcellular location">
    <subcellularLocation>
        <location evidence="1">Membrane</location>
        <topology evidence="1">Multi-pass membrane protein</topology>
    </subcellularLocation>
</comment>
<dbReference type="Pfam" id="PF14237">
    <property type="entry name" value="GYF_2"/>
    <property type="match status" value="1"/>
</dbReference>
<proteinExistence type="predicted"/>
<feature type="transmembrane region" description="Helical" evidence="5">
    <location>
        <begin position="132"/>
        <end position="154"/>
    </location>
</feature>
<comment type="caution">
    <text evidence="8">The sequence shown here is derived from an EMBL/GenBank/DDBJ whole genome shotgun (WGS) entry which is preliminary data.</text>
</comment>
<dbReference type="Proteomes" id="UP000239907">
    <property type="component" value="Unassembled WGS sequence"/>
</dbReference>
<evidence type="ECO:0000313" key="8">
    <source>
        <dbReference type="EMBL" id="PQJ28605.1"/>
    </source>
</evidence>
<evidence type="ECO:0000259" key="7">
    <source>
        <dbReference type="Pfam" id="PF14237"/>
    </source>
</evidence>
<dbReference type="EMBL" id="MQWA01000001">
    <property type="protein sequence ID" value="PQJ28605.1"/>
    <property type="molecule type" value="Genomic_DNA"/>
</dbReference>
<sequence length="277" mass="31639">MKVWLLINEEKSGPFETFDIRDRIDSGELTQETLCWYQGAASWGPLGDVAQFETMFDLAEEVSELITPPPIPESVKNQTEKIKKAIAEELSKAPPLYAARRFFARMHDFLLYMVLIFAVFQEKVIEMAQGDSVLPLLALGFAYVLLDAIMIHLWKASPGKFLLGLRTTDALGHAIPLKFSVLRSLRVWILGLGMGIVEIWPISLGISWFLSRRFGYFLWDTPKRYRVVVRPFSGIHVLAYVASIFAMSFLLNVSLPEEMIDEMKKDNWAQDFLDNLK</sequence>
<name>A0A2S7U0T4_9BACT</name>
<feature type="domain" description="GYF" evidence="7">
    <location>
        <begin position="6"/>
        <end position="52"/>
    </location>
</feature>
<keyword evidence="3 5" id="KW-1133">Transmembrane helix</keyword>
<dbReference type="OrthoDB" id="9791488at2"/>
<evidence type="ECO:0000256" key="3">
    <source>
        <dbReference type="ARBA" id="ARBA00022989"/>
    </source>
</evidence>
<keyword evidence="4 5" id="KW-0472">Membrane</keyword>
<feature type="transmembrane region" description="Helical" evidence="5">
    <location>
        <begin position="187"/>
        <end position="211"/>
    </location>
</feature>
<evidence type="ECO:0008006" key="10">
    <source>
        <dbReference type="Google" id="ProtNLM"/>
    </source>
</evidence>